<dbReference type="PROSITE" id="PS50076">
    <property type="entry name" value="DNAJ_2"/>
    <property type="match status" value="1"/>
</dbReference>
<feature type="compositionally biased region" description="Basic and acidic residues" evidence="1">
    <location>
        <begin position="303"/>
        <end position="313"/>
    </location>
</feature>
<feature type="region of interest" description="Disordered" evidence="1">
    <location>
        <begin position="300"/>
        <end position="342"/>
    </location>
</feature>
<dbReference type="OMA" id="MFQCGQI"/>
<feature type="region of interest" description="Disordered" evidence="1">
    <location>
        <begin position="574"/>
        <end position="600"/>
    </location>
</feature>
<dbReference type="InterPro" id="IPR024593">
    <property type="entry name" value="DUF3444"/>
</dbReference>
<dbReference type="KEGG" id="dcr:108213346"/>
<dbReference type="Gramene" id="KZN02470">
    <property type="protein sequence ID" value="KZN02470"/>
    <property type="gene ID" value="DCAR_011224"/>
</dbReference>
<dbReference type="PRINTS" id="PR00625">
    <property type="entry name" value="JDOMAIN"/>
</dbReference>
<evidence type="ECO:0000313" key="2">
    <source>
        <dbReference type="EMBL" id="WOG93407.1"/>
    </source>
</evidence>
<dbReference type="OrthoDB" id="10250354at2759"/>
<dbReference type="EMBL" id="CP093345">
    <property type="protein sequence ID" value="WOG93407.1"/>
    <property type="molecule type" value="Genomic_DNA"/>
</dbReference>
<evidence type="ECO:0000313" key="3">
    <source>
        <dbReference type="Proteomes" id="UP000077755"/>
    </source>
</evidence>
<dbReference type="PANTHER" id="PTHR45089">
    <property type="entry name" value="DNAJ HEAT SHOCK AMINO-TERMINAL DOMAIN PROTEIN-RELATED"/>
    <property type="match status" value="1"/>
</dbReference>
<dbReference type="GO" id="GO:0020037">
    <property type="term" value="F:heme binding"/>
    <property type="evidence" value="ECO:0007669"/>
    <property type="project" value="InterPro"/>
</dbReference>
<feature type="compositionally biased region" description="Polar residues" evidence="1">
    <location>
        <begin position="220"/>
        <end position="231"/>
    </location>
</feature>
<proteinExistence type="predicted"/>
<feature type="compositionally biased region" description="Basic and acidic residues" evidence="1">
    <location>
        <begin position="258"/>
        <end position="267"/>
    </location>
</feature>
<dbReference type="CDD" id="cd06257">
    <property type="entry name" value="DnaJ"/>
    <property type="match status" value="1"/>
</dbReference>
<feature type="compositionally biased region" description="Basic and acidic residues" evidence="1">
    <location>
        <begin position="586"/>
        <end position="600"/>
    </location>
</feature>
<feature type="region of interest" description="Disordered" evidence="1">
    <location>
        <begin position="220"/>
        <end position="285"/>
    </location>
</feature>
<dbReference type="GO" id="GO:0009055">
    <property type="term" value="F:electron transfer activity"/>
    <property type="evidence" value="ECO:0007669"/>
    <property type="project" value="InterPro"/>
</dbReference>
<dbReference type="AlphaFoldDB" id="A0A166B7S3"/>
<reference evidence="2" key="2">
    <citation type="submission" date="2022-03" db="EMBL/GenBank/DDBJ databases">
        <title>Draft title - Genomic analysis of global carrot germplasm unveils the trajectory of domestication and the origin of high carotenoid orange carrot.</title>
        <authorList>
            <person name="Iorizzo M."/>
            <person name="Ellison S."/>
            <person name="Senalik D."/>
            <person name="Macko-Podgorni A."/>
            <person name="Grzebelus D."/>
            <person name="Bostan H."/>
            <person name="Rolling W."/>
            <person name="Curaba J."/>
            <person name="Simon P."/>
        </authorList>
    </citation>
    <scope>NUCLEOTIDE SEQUENCE</scope>
    <source>
        <tissue evidence="2">Leaf</tissue>
    </source>
</reference>
<dbReference type="Proteomes" id="UP000077755">
    <property type="component" value="Chromosome 3"/>
</dbReference>
<gene>
    <name evidence="2" type="ORF">DCAR_0312691</name>
</gene>
<organism evidence="2 3">
    <name type="scientific">Daucus carota subsp. sativus</name>
    <name type="common">Carrot</name>
    <dbReference type="NCBI Taxonomy" id="79200"/>
    <lineage>
        <taxon>Eukaryota</taxon>
        <taxon>Viridiplantae</taxon>
        <taxon>Streptophyta</taxon>
        <taxon>Embryophyta</taxon>
        <taxon>Tracheophyta</taxon>
        <taxon>Spermatophyta</taxon>
        <taxon>Magnoliopsida</taxon>
        <taxon>eudicotyledons</taxon>
        <taxon>Gunneridae</taxon>
        <taxon>Pentapetalae</taxon>
        <taxon>asterids</taxon>
        <taxon>campanulids</taxon>
        <taxon>Apiales</taxon>
        <taxon>Apiaceae</taxon>
        <taxon>Apioideae</taxon>
        <taxon>Scandiceae</taxon>
        <taxon>Daucinae</taxon>
        <taxon>Daucus</taxon>
        <taxon>Daucus sect. Daucus</taxon>
    </lineage>
</organism>
<dbReference type="InterPro" id="IPR001623">
    <property type="entry name" value="DnaJ_domain"/>
</dbReference>
<dbReference type="InterPro" id="IPR036869">
    <property type="entry name" value="J_dom_sf"/>
</dbReference>
<reference evidence="2" key="1">
    <citation type="journal article" date="2016" name="Nat. Genet.">
        <title>A high-quality carrot genome assembly provides new insights into carotenoid accumulation and asterid genome evolution.</title>
        <authorList>
            <person name="Iorizzo M."/>
            <person name="Ellison S."/>
            <person name="Senalik D."/>
            <person name="Zeng P."/>
            <person name="Satapoomin P."/>
            <person name="Huang J."/>
            <person name="Bowman M."/>
            <person name="Iovene M."/>
            <person name="Sanseverino W."/>
            <person name="Cavagnaro P."/>
            <person name="Yildiz M."/>
            <person name="Macko-Podgorni A."/>
            <person name="Moranska E."/>
            <person name="Grzebelus E."/>
            <person name="Grzebelus D."/>
            <person name="Ashrafi H."/>
            <person name="Zheng Z."/>
            <person name="Cheng S."/>
            <person name="Spooner D."/>
            <person name="Van Deynze A."/>
            <person name="Simon P."/>
        </authorList>
    </citation>
    <scope>NUCLEOTIDE SEQUENCE</scope>
    <source>
        <tissue evidence="2">Leaf</tissue>
    </source>
</reference>
<name>A0A166B7S3_DAUCS</name>
<keyword evidence="3" id="KW-1185">Reference proteome</keyword>
<dbReference type="PANTHER" id="PTHR45089:SF57">
    <property type="entry name" value="DNAJ HEAT SHOCK N-TERMINAL DOMAIN-CONTAINING PROTEIN"/>
    <property type="match status" value="1"/>
</dbReference>
<dbReference type="SUPFAM" id="SSF46565">
    <property type="entry name" value="Chaperone J-domain"/>
    <property type="match status" value="1"/>
</dbReference>
<evidence type="ECO:0000256" key="1">
    <source>
        <dbReference type="SAM" id="MobiDB-lite"/>
    </source>
</evidence>
<dbReference type="Gene3D" id="1.10.287.110">
    <property type="entry name" value="DnaJ domain"/>
    <property type="match status" value="1"/>
</dbReference>
<dbReference type="SMART" id="SM00271">
    <property type="entry name" value="DnaJ"/>
    <property type="match status" value="1"/>
</dbReference>
<dbReference type="InterPro" id="IPR009056">
    <property type="entry name" value="Cyt_c-like_dom"/>
</dbReference>
<accession>A0A166B7S3</accession>
<protein>
    <submittedName>
        <fullName evidence="2">Uncharacterized protein</fullName>
    </submittedName>
</protein>
<dbReference type="PROSITE" id="PS51007">
    <property type="entry name" value="CYTC"/>
    <property type="match status" value="1"/>
</dbReference>
<dbReference type="Pfam" id="PF11926">
    <property type="entry name" value="DUF3444"/>
    <property type="match status" value="2"/>
</dbReference>
<sequence>MECNREEAIKARELAEVKLQRGDFQGAQKLALKARNLFPGLDDNISQLLIVCEVHCAARDNSIASEKDWYGILQIGGIVDEAAIKKQYRKLALLLHPDKNKFAGAEAAFKLIGEAIEVLLNPKKKSLYDKMYRAFKRHVVPQSPAHQVYQSDRSAVGTKTFWTICSSCHSKFLYSRTVENKLRTCLVCKHEYVAYDLNAQSAPQANQPNAVGSKGLAPTFSSCKSETTSSVKGKRKVHTSQQDEEVIFDESVQPAPKENTKNEDVCNWRRSSRQKPKVSYNEDQIADDFPDLTQWSAGSKSGWCRENKEEHGKSHASPKASSVPDNAESAPKSDTNSLPEIYKCPDSEFSDFDKNKEEASFRVNQIWACYDSVDGMPRFYARIRKVLSSPFSVKFTWLEPAPENESDINWASVLPISCGRFHHGATEETSDRLIFSHQVEFENCSSRGSYLIYPRKGETWAMFSDWDIGWSSDPESHKPFRYDLVEILTDFKQIVGIDVCYLSKVTGFVSLYERDYKNGSFFNQIYPHELLRFSHRVPSNKLSGTEREGVPAGSFELDLAALPNNTDELLQPEEVKMSSQTSPEDENPKNKDEKVNTRHEKTAFSDKIPSLRINKKRSKGDTYYDFEMDRAAGNFGRGQIWAMYCGQTGLPMIYGQIKKVEATKLLTVLLKPWSSKEPSSCGIFQLSAEKPQLYFPSSFSHLMSVEYISQDKVEICPRKGEVWAIYKNWNAGILDENPSYDIVEVFKSNDSSVEVWLLEHFTGSRSIFKHQRRDRGFKITLKIPHNEFPRFSYQIPAFKLSNQNDGCLKGFWELDVAAVPHDAYRDKA</sequence>
<dbReference type="Pfam" id="PF00226">
    <property type="entry name" value="DnaJ"/>
    <property type="match status" value="1"/>
</dbReference>